<comment type="function">
    <text evidence="11">Catalyzes a 2-step reaction, involving the ATP-dependent carboxylation of the covalently attached biotin in the first step and the transfer of the carboxyl group to pyruvate in the second.</text>
</comment>
<dbReference type="Pfam" id="PF00682">
    <property type="entry name" value="HMGL-like"/>
    <property type="match status" value="1"/>
</dbReference>
<dbReference type="InterPro" id="IPR000891">
    <property type="entry name" value="PYR_CT"/>
</dbReference>
<dbReference type="PROSITE" id="PS00866">
    <property type="entry name" value="CPSASE_1"/>
    <property type="match status" value="1"/>
</dbReference>
<dbReference type="SUPFAM" id="SSF52440">
    <property type="entry name" value="PreATP-grasp domain"/>
    <property type="match status" value="1"/>
</dbReference>
<feature type="binding site" evidence="13">
    <location>
        <position position="677"/>
    </location>
    <ligand>
        <name>substrate</name>
    </ligand>
</feature>
<feature type="domain" description="Biotin carboxylation" evidence="19">
    <location>
        <begin position="54"/>
        <end position="507"/>
    </location>
</feature>
<dbReference type="Gene3D" id="3.20.20.70">
    <property type="entry name" value="Aldolase class I"/>
    <property type="match status" value="1"/>
</dbReference>
<dbReference type="SUPFAM" id="SSF51230">
    <property type="entry name" value="Single hybrid motif"/>
    <property type="match status" value="1"/>
</dbReference>
<dbReference type="KEGG" id="uli:ETAA1_47300"/>
<dbReference type="NCBIfam" id="NF009554">
    <property type="entry name" value="PRK12999.1"/>
    <property type="match status" value="1"/>
</dbReference>
<dbReference type="InterPro" id="IPR016185">
    <property type="entry name" value="PreATP-grasp_dom_sf"/>
</dbReference>
<dbReference type="InterPro" id="IPR000089">
    <property type="entry name" value="Biotin_lipoyl"/>
</dbReference>
<evidence type="ECO:0000259" key="20">
    <source>
        <dbReference type="PROSITE" id="PS50991"/>
    </source>
</evidence>
<dbReference type="Pfam" id="PF02785">
    <property type="entry name" value="Biotin_carb_C"/>
    <property type="match status" value="1"/>
</dbReference>
<feature type="binding site" evidence="14">
    <location>
        <position position="805"/>
    </location>
    <ligand>
        <name>Mn(2+)</name>
        <dbReference type="ChEBI" id="CHEBI:29035"/>
    </ligand>
</feature>
<evidence type="ECO:0000256" key="4">
    <source>
        <dbReference type="ARBA" id="ARBA00022432"/>
    </source>
</evidence>
<dbReference type="InterPro" id="IPR005479">
    <property type="entry name" value="CPAse_ATP-bd"/>
</dbReference>
<dbReference type="Gene3D" id="2.40.50.100">
    <property type="match status" value="1"/>
</dbReference>
<evidence type="ECO:0000259" key="19">
    <source>
        <dbReference type="PROSITE" id="PS50979"/>
    </source>
</evidence>
<dbReference type="FunFam" id="3.30.470.20:FF:000012">
    <property type="entry name" value="Pyruvate carboxylase"/>
    <property type="match status" value="1"/>
</dbReference>
<feature type="modified residue" description="N6-biotinyllysine" evidence="15">
    <location>
        <position position="1175"/>
    </location>
</feature>
<evidence type="ECO:0000256" key="7">
    <source>
        <dbReference type="ARBA" id="ARBA00022741"/>
    </source>
</evidence>
<dbReference type="Pfam" id="PF02436">
    <property type="entry name" value="PYC_OADA"/>
    <property type="match status" value="1"/>
</dbReference>
<dbReference type="GO" id="GO:0046872">
    <property type="term" value="F:metal ion binding"/>
    <property type="evidence" value="ECO:0007669"/>
    <property type="project" value="UniProtKB-KW"/>
</dbReference>
<dbReference type="InterPro" id="IPR011764">
    <property type="entry name" value="Biotin_carboxylation_dom"/>
</dbReference>
<feature type="binding site" evidence="13">
    <location>
        <position position="289"/>
    </location>
    <ligand>
        <name>ATP</name>
        <dbReference type="ChEBI" id="CHEBI:30616"/>
    </ligand>
</feature>
<evidence type="ECO:0000256" key="3">
    <source>
        <dbReference type="ARBA" id="ARBA00013057"/>
    </source>
</evidence>
<keyword evidence="4" id="KW-0312">Gluconeogenesis</keyword>
<keyword evidence="10" id="KW-0511">Multifunctional enzyme</keyword>
<evidence type="ECO:0000256" key="14">
    <source>
        <dbReference type="PIRSR" id="PIRSR001594-3"/>
    </source>
</evidence>
<dbReference type="Pfam" id="PF00289">
    <property type="entry name" value="Biotin_carb_N"/>
    <property type="match status" value="1"/>
</dbReference>
<dbReference type="GO" id="GO:0005737">
    <property type="term" value="C:cytoplasm"/>
    <property type="evidence" value="ECO:0007669"/>
    <property type="project" value="TreeGrafter"/>
</dbReference>
<keyword evidence="7 11" id="KW-0547">Nucleotide-binding</keyword>
<comment type="cofactor">
    <cofactor evidence="1 11">
        <name>biotin</name>
        <dbReference type="ChEBI" id="CHEBI:57586"/>
    </cofactor>
</comment>
<evidence type="ECO:0000256" key="11">
    <source>
        <dbReference type="PIRNR" id="PIRNR001594"/>
    </source>
</evidence>
<dbReference type="Proteomes" id="UP000319576">
    <property type="component" value="Chromosome"/>
</dbReference>
<dbReference type="EMBL" id="CP036273">
    <property type="protein sequence ID" value="QDU22744.1"/>
    <property type="molecule type" value="Genomic_DNA"/>
</dbReference>
<keyword evidence="5 11" id="KW-0436">Ligase</keyword>
<dbReference type="PANTHER" id="PTHR43778:SF2">
    <property type="entry name" value="PYRUVATE CARBOXYLASE, MITOCHONDRIAL"/>
    <property type="match status" value="1"/>
</dbReference>
<feature type="modified residue" description="N6-carboxylysine" evidence="15">
    <location>
        <position position="774"/>
    </location>
</feature>
<protein>
    <recommendedName>
        <fullName evidence="3 11">Pyruvate carboxylase</fullName>
        <ecNumber evidence="3 11">6.4.1.1</ecNumber>
    </recommendedName>
</protein>
<evidence type="ECO:0000256" key="5">
    <source>
        <dbReference type="ARBA" id="ARBA00022598"/>
    </source>
</evidence>
<dbReference type="PROSITE" id="PS50979">
    <property type="entry name" value="BC"/>
    <property type="match status" value="1"/>
</dbReference>
<dbReference type="CDD" id="cd06850">
    <property type="entry name" value="biotinyl_domain"/>
    <property type="match status" value="1"/>
</dbReference>
<evidence type="ECO:0000259" key="17">
    <source>
        <dbReference type="PROSITE" id="PS50968"/>
    </source>
</evidence>
<organism evidence="21 22">
    <name type="scientific">Urbifossiella limnaea</name>
    <dbReference type="NCBI Taxonomy" id="2528023"/>
    <lineage>
        <taxon>Bacteria</taxon>
        <taxon>Pseudomonadati</taxon>
        <taxon>Planctomycetota</taxon>
        <taxon>Planctomycetia</taxon>
        <taxon>Gemmatales</taxon>
        <taxon>Gemmataceae</taxon>
        <taxon>Urbifossiella</taxon>
    </lineage>
</organism>
<evidence type="ECO:0000256" key="10">
    <source>
        <dbReference type="ARBA" id="ARBA00023268"/>
    </source>
</evidence>
<dbReference type="PROSITE" id="PS00188">
    <property type="entry name" value="BIOTIN"/>
    <property type="match status" value="1"/>
</dbReference>
<evidence type="ECO:0000256" key="1">
    <source>
        <dbReference type="ARBA" id="ARBA00001953"/>
    </source>
</evidence>
<keyword evidence="8 11" id="KW-0067">ATP-binding</keyword>
<dbReference type="NCBIfam" id="TIGR01235">
    <property type="entry name" value="pyruv_carbox"/>
    <property type="match status" value="1"/>
</dbReference>
<evidence type="ECO:0000259" key="18">
    <source>
        <dbReference type="PROSITE" id="PS50975"/>
    </source>
</evidence>
<dbReference type="Pfam" id="PF00364">
    <property type="entry name" value="Biotin_lipoyl"/>
    <property type="match status" value="1"/>
</dbReference>
<evidence type="ECO:0000256" key="13">
    <source>
        <dbReference type="PIRSR" id="PIRSR001594-2"/>
    </source>
</evidence>
<evidence type="ECO:0000313" key="21">
    <source>
        <dbReference type="EMBL" id="QDU22744.1"/>
    </source>
</evidence>
<dbReference type="GO" id="GO:0005524">
    <property type="term" value="F:ATP binding"/>
    <property type="evidence" value="ECO:0007669"/>
    <property type="project" value="UniProtKB-UniRule"/>
</dbReference>
<feature type="region of interest" description="Disordered" evidence="16">
    <location>
        <begin position="537"/>
        <end position="562"/>
    </location>
</feature>
<dbReference type="PANTHER" id="PTHR43778">
    <property type="entry name" value="PYRUVATE CARBOXYLASE"/>
    <property type="match status" value="1"/>
</dbReference>
<dbReference type="PROSITE" id="PS50991">
    <property type="entry name" value="PYR_CT"/>
    <property type="match status" value="1"/>
</dbReference>
<dbReference type="InterPro" id="IPR055268">
    <property type="entry name" value="PCB-like"/>
</dbReference>
<dbReference type="InterPro" id="IPR005482">
    <property type="entry name" value="Biotin_COase_C"/>
</dbReference>
<dbReference type="PIRSF" id="PIRSF001594">
    <property type="entry name" value="Pyruv_carbox"/>
    <property type="match status" value="1"/>
</dbReference>
<dbReference type="EC" id="6.4.1.1" evidence="3 11"/>
<feature type="binding site" evidence="13">
    <location>
        <position position="254"/>
    </location>
    <ligand>
        <name>ATP</name>
        <dbReference type="ChEBI" id="CHEBI:30616"/>
    </ligand>
</feature>
<dbReference type="PROSITE" id="PS50975">
    <property type="entry name" value="ATP_GRASP"/>
    <property type="match status" value="1"/>
</dbReference>
<keyword evidence="22" id="KW-1185">Reference proteome</keyword>
<evidence type="ECO:0000256" key="6">
    <source>
        <dbReference type="ARBA" id="ARBA00022723"/>
    </source>
</evidence>
<reference evidence="21 22" key="1">
    <citation type="submission" date="2019-02" db="EMBL/GenBank/DDBJ databases">
        <title>Deep-cultivation of Planctomycetes and their phenomic and genomic characterization uncovers novel biology.</title>
        <authorList>
            <person name="Wiegand S."/>
            <person name="Jogler M."/>
            <person name="Boedeker C."/>
            <person name="Pinto D."/>
            <person name="Vollmers J."/>
            <person name="Rivas-Marin E."/>
            <person name="Kohn T."/>
            <person name="Peeters S.H."/>
            <person name="Heuer A."/>
            <person name="Rast P."/>
            <person name="Oberbeckmann S."/>
            <person name="Bunk B."/>
            <person name="Jeske O."/>
            <person name="Meyerdierks A."/>
            <person name="Storesund J.E."/>
            <person name="Kallscheuer N."/>
            <person name="Luecker S."/>
            <person name="Lage O.M."/>
            <person name="Pohl T."/>
            <person name="Merkel B.J."/>
            <person name="Hornburger P."/>
            <person name="Mueller R.-W."/>
            <person name="Bruemmer F."/>
            <person name="Labrenz M."/>
            <person name="Spormann A.M."/>
            <person name="Op den Camp H."/>
            <person name="Overmann J."/>
            <person name="Amann R."/>
            <person name="Jetten M.S.M."/>
            <person name="Mascher T."/>
            <person name="Medema M.H."/>
            <person name="Devos D.P."/>
            <person name="Kaster A.-K."/>
            <person name="Ovreas L."/>
            <person name="Rohde M."/>
            <person name="Galperin M.Y."/>
            <person name="Jogler C."/>
        </authorList>
    </citation>
    <scope>NUCLEOTIDE SEQUENCE [LARGE SCALE GENOMIC DNA]</scope>
    <source>
        <strain evidence="21 22">ETA_A1</strain>
    </source>
</reference>
<dbReference type="SUPFAM" id="SSF51569">
    <property type="entry name" value="Aldolase"/>
    <property type="match status" value="1"/>
</dbReference>
<dbReference type="Pfam" id="PF02786">
    <property type="entry name" value="CPSase_L_D2"/>
    <property type="match status" value="1"/>
</dbReference>
<dbReference type="InterPro" id="IPR005481">
    <property type="entry name" value="BC-like_N"/>
</dbReference>
<feature type="compositionally biased region" description="Basic and acidic residues" evidence="16">
    <location>
        <begin position="537"/>
        <end position="547"/>
    </location>
</feature>
<dbReference type="AlphaFoldDB" id="A0A517XZ05"/>
<dbReference type="SUPFAM" id="SSF89000">
    <property type="entry name" value="post-HMGL domain-like"/>
    <property type="match status" value="1"/>
</dbReference>
<feature type="binding site" evidence="13">
    <location>
        <position position="170"/>
    </location>
    <ligand>
        <name>ATP</name>
        <dbReference type="ChEBI" id="CHEBI:30616"/>
    </ligand>
</feature>
<feature type="domain" description="Pyruvate carboxyltransferase" evidence="20">
    <location>
        <begin position="596"/>
        <end position="864"/>
    </location>
</feature>
<comment type="catalytic activity">
    <reaction evidence="11">
        <text>hydrogencarbonate + pyruvate + ATP = oxaloacetate + ADP + phosphate + H(+)</text>
        <dbReference type="Rhea" id="RHEA:20844"/>
        <dbReference type="ChEBI" id="CHEBI:15361"/>
        <dbReference type="ChEBI" id="CHEBI:15378"/>
        <dbReference type="ChEBI" id="CHEBI:16452"/>
        <dbReference type="ChEBI" id="CHEBI:17544"/>
        <dbReference type="ChEBI" id="CHEBI:30616"/>
        <dbReference type="ChEBI" id="CHEBI:43474"/>
        <dbReference type="ChEBI" id="CHEBI:456216"/>
        <dbReference type="EC" id="6.4.1.1"/>
    </reaction>
</comment>
<dbReference type="PROSITE" id="PS00867">
    <property type="entry name" value="CPSASE_2"/>
    <property type="match status" value="1"/>
</dbReference>
<dbReference type="Gene3D" id="3.30.470.20">
    <property type="entry name" value="ATP-grasp fold, B domain"/>
    <property type="match status" value="1"/>
</dbReference>
<dbReference type="FunFam" id="3.20.20.70:FF:000033">
    <property type="entry name" value="Pyruvate carboxylase"/>
    <property type="match status" value="1"/>
</dbReference>
<evidence type="ECO:0000256" key="15">
    <source>
        <dbReference type="PIRSR" id="PIRSR001594-4"/>
    </source>
</evidence>
<dbReference type="FunFam" id="3.40.50.20:FF:000010">
    <property type="entry name" value="Propionyl-CoA carboxylase subunit alpha"/>
    <property type="match status" value="1"/>
</dbReference>
<feature type="domain" description="Lipoyl-binding" evidence="17">
    <location>
        <begin position="1134"/>
        <end position="1209"/>
    </location>
</feature>
<keyword evidence="6 14" id="KW-0479">Metal-binding</keyword>
<feature type="binding site" description="via carbamate group" evidence="14">
    <location>
        <position position="774"/>
    </location>
    <ligand>
        <name>Mn(2+)</name>
        <dbReference type="ChEBI" id="CHEBI:29035"/>
    </ligand>
</feature>
<evidence type="ECO:0000256" key="16">
    <source>
        <dbReference type="SAM" id="MobiDB-lite"/>
    </source>
</evidence>
<dbReference type="InterPro" id="IPR011761">
    <property type="entry name" value="ATP-grasp"/>
</dbReference>
<keyword evidence="9 11" id="KW-0092">Biotin</keyword>
<dbReference type="SMART" id="SM00878">
    <property type="entry name" value="Biotin_carb_C"/>
    <property type="match status" value="1"/>
</dbReference>
<dbReference type="UniPathway" id="UPA00138"/>
<gene>
    <name evidence="21" type="primary">cfiB</name>
    <name evidence="21" type="ORF">ETAA1_47300</name>
</gene>
<dbReference type="InterPro" id="IPR013785">
    <property type="entry name" value="Aldolase_TIM"/>
</dbReference>
<feature type="active site" evidence="12">
    <location>
        <position position="347"/>
    </location>
</feature>
<dbReference type="Gene3D" id="3.10.600.10">
    <property type="entry name" value="pyruvate carboxylase f1077a mutant domain"/>
    <property type="match status" value="2"/>
</dbReference>
<dbReference type="InterPro" id="IPR003379">
    <property type="entry name" value="Carboxylase_cons_dom"/>
</dbReference>
<evidence type="ECO:0000313" key="22">
    <source>
        <dbReference type="Proteomes" id="UP000319576"/>
    </source>
</evidence>
<evidence type="ECO:0000256" key="9">
    <source>
        <dbReference type="ARBA" id="ARBA00023267"/>
    </source>
</evidence>
<evidence type="ECO:0000256" key="2">
    <source>
        <dbReference type="ARBA" id="ARBA00004742"/>
    </source>
</evidence>
<dbReference type="GO" id="GO:0004736">
    <property type="term" value="F:pyruvate carboxylase activity"/>
    <property type="evidence" value="ECO:0007669"/>
    <property type="project" value="UniProtKB-EC"/>
</dbReference>
<name>A0A517XZ05_9BACT</name>
<dbReference type="SUPFAM" id="SSF51246">
    <property type="entry name" value="Rudiment single hybrid motif"/>
    <property type="match status" value="1"/>
</dbReference>
<dbReference type="InterPro" id="IPR011053">
    <property type="entry name" value="Single_hybrid_motif"/>
</dbReference>
<dbReference type="CDD" id="cd07937">
    <property type="entry name" value="DRE_TIM_PC_TC_5S"/>
    <property type="match status" value="1"/>
</dbReference>
<evidence type="ECO:0000256" key="12">
    <source>
        <dbReference type="PIRSR" id="PIRSR001594-1"/>
    </source>
</evidence>
<dbReference type="FunFam" id="2.40.50.100:FF:000003">
    <property type="entry name" value="Acetyl-CoA carboxylase biotin carboxyl carrier protein"/>
    <property type="match status" value="1"/>
</dbReference>
<feature type="binding site" evidence="13">
    <location>
        <position position="938"/>
    </location>
    <ligand>
        <name>substrate</name>
    </ligand>
</feature>
<dbReference type="SUPFAM" id="SSF56059">
    <property type="entry name" value="Glutathione synthetase ATP-binding domain-like"/>
    <property type="match status" value="1"/>
</dbReference>
<dbReference type="GO" id="GO:0006094">
    <property type="term" value="P:gluconeogenesis"/>
    <property type="evidence" value="ECO:0007669"/>
    <property type="project" value="UniProtKB-UniPathway"/>
</dbReference>
<sequence length="1209" mass="130964">MRRFATSRKTGDAPSLGATRAVPGLFCAHRFRIPSGVPTLSEAAPDMPDSLPQPFKKLLVANRSEIATRVFRSAHELGIRTVAVYSHEDRFALHRFKADEAYQVGKPGEPIRSYLDIPGIVALAKSVGVDAIHPGYGFLSENAGFARACADAGITFVGPKPDILDNLGDKVAARAIAKKAGVPVLSGTDNPLTSADAASTLADALGYPVIVKASMGGGGRGMRVVRSADKLKESVESAQREAGTAFGVPDVFLEKFVERAKHIEVQLIGDRHGGLVHLFERDCSIQRRHQKVVELAPAPNLPEKVRKEILDAALAVGGAVGLDNAGTVEFLYDTDAGKVYFIEVNPRIQVEHTVTEQVTGFDIVRSQILIAGGLPLNHPEVGLVQEQIATQGFAIQCRVTTEDPANGFVPDYGRLTAYRSSGGPGVRLDGGTAFGGAIITPYYDSLLVKVTASGRRFADAATRMERCLQEFRIRGVKTNIPFLLNLIEHPEFLAGNVTTRFLDETPDLFKLSGRRDRATKLLAYVADVIVNGHPEVRGEGVKGRRGEGVTTGPGSLTPSPLHPFTPSPALPEGTRDYFKAHGAKKLAQWVKEQKRLLVTDTTMRDAHQSLLATRMRTADMLAVAPRYAAAHANFFSLEMWGGATFDTSMRFLKESPWDRLARLREAVPNILFQMLLRAANAVGYSNYPDNVVDEFVRLSAQHGMDIFRVFDANNWLPNLRVGVEAVLKTDAICEAAVCYTGDILDPRRDKYSLTYYVTLAKELEKLGTHFLAIKDMAGLLKPYAAKKLVKALREAVGLPIHFHTHDSAGGQVAAYVMAAEEGVDIVDCAFAPLAGNTAQPSLNALQETLRFTDRDPGFDFDTLRETALYWERVRGYYAAFETGQLAASADVYQHEMPGGQYANLYQQAQSLGLGDRWAEVGPMYAAVNQLFGDIVKVTPTSKVVGDAALFLLSHGLTPADALDPKKAVSFPESVVEFFEGKLGQPPGGFPKELQAKVLRGKKPLTDRPGALLSPTDFGKARVDLEKKLGRPASETDVISYVLYPKVFPEFAAAEAKYSDLSVLPTPVFFHGMEKGDEVSIEIESGKTLIVKFLTVGEPQPDGRRVVYFELNGQPREVVVVDRSLDATATKSRPKAEVGNAKHVAAPMPGAVVGVAVAPGEEVAAGQKLMTLEAMKMETTLYATVAGKVAEVLVRPGIPVEGGDLVVRFE</sequence>
<comment type="pathway">
    <text evidence="2">Carbohydrate biosynthesis; gluconeogenesis.</text>
</comment>
<accession>A0A517XZ05</accession>
<feature type="domain" description="ATP-grasp" evidence="18">
    <location>
        <begin position="174"/>
        <end position="372"/>
    </location>
</feature>
<dbReference type="NCBIfam" id="NF006761">
    <property type="entry name" value="PRK09282.1"/>
    <property type="match status" value="1"/>
</dbReference>
<feature type="binding site" evidence="14">
    <location>
        <position position="803"/>
    </location>
    <ligand>
        <name>Mn(2+)</name>
        <dbReference type="ChEBI" id="CHEBI:29035"/>
    </ligand>
</feature>
<dbReference type="PROSITE" id="PS50968">
    <property type="entry name" value="BIOTINYL_LIPOYL"/>
    <property type="match status" value="1"/>
</dbReference>
<dbReference type="FunFam" id="3.30.1490.20:FF:000003">
    <property type="entry name" value="acetyl-CoA carboxylase isoform X1"/>
    <property type="match status" value="1"/>
</dbReference>
<feature type="binding site" evidence="14">
    <location>
        <position position="605"/>
    </location>
    <ligand>
        <name>Mn(2+)</name>
        <dbReference type="ChEBI" id="CHEBI:29035"/>
    </ligand>
</feature>
<dbReference type="InterPro" id="IPR005930">
    <property type="entry name" value="Pyruv_COase"/>
</dbReference>
<proteinExistence type="predicted"/>
<dbReference type="InterPro" id="IPR001882">
    <property type="entry name" value="Biotin_BS"/>
</dbReference>
<dbReference type="InterPro" id="IPR011054">
    <property type="entry name" value="Rudment_hybrid_motif"/>
</dbReference>
<evidence type="ECO:0000256" key="8">
    <source>
        <dbReference type="ARBA" id="ARBA00022840"/>
    </source>
</evidence>